<protein>
    <recommendedName>
        <fullName evidence="3">HK97 gp10 family phage protein</fullName>
    </recommendedName>
</protein>
<organism evidence="1 2">
    <name type="scientific">Actinoplanes palleronii</name>
    <dbReference type="NCBI Taxonomy" id="113570"/>
    <lineage>
        <taxon>Bacteria</taxon>
        <taxon>Bacillati</taxon>
        <taxon>Actinomycetota</taxon>
        <taxon>Actinomycetes</taxon>
        <taxon>Micromonosporales</taxon>
        <taxon>Micromonosporaceae</taxon>
        <taxon>Actinoplanes</taxon>
    </lineage>
</organism>
<dbReference type="Proteomes" id="UP000624709">
    <property type="component" value="Unassembled WGS sequence"/>
</dbReference>
<name>A0ABQ4BJ76_9ACTN</name>
<keyword evidence="2" id="KW-1185">Reference proteome</keyword>
<evidence type="ECO:0000313" key="1">
    <source>
        <dbReference type="EMBL" id="GIE70733.1"/>
    </source>
</evidence>
<dbReference type="EMBL" id="BOMS01000110">
    <property type="protein sequence ID" value="GIE70733.1"/>
    <property type="molecule type" value="Genomic_DNA"/>
</dbReference>
<accession>A0ABQ4BJ76</accession>
<proteinExistence type="predicted"/>
<evidence type="ECO:0008006" key="3">
    <source>
        <dbReference type="Google" id="ProtNLM"/>
    </source>
</evidence>
<sequence length="128" mass="13396">MGITVDTSQLNRLAATLDTAGQAIPDSVAEVIKRGALNIKKDAARRASGLAHAPAYPRSISFDFARGLSGPSAEIGPDKGRRQGALGNLIEYGSVNNGPRPHLGPALDAEAPKLQRYLEDAVLRALGL</sequence>
<evidence type="ECO:0000313" key="2">
    <source>
        <dbReference type="Proteomes" id="UP000624709"/>
    </source>
</evidence>
<reference evidence="1 2" key="1">
    <citation type="submission" date="2021-01" db="EMBL/GenBank/DDBJ databases">
        <title>Whole genome shotgun sequence of Actinoplanes palleronii NBRC 14916.</title>
        <authorList>
            <person name="Komaki H."/>
            <person name="Tamura T."/>
        </authorList>
    </citation>
    <scope>NUCLEOTIDE SEQUENCE [LARGE SCALE GENOMIC DNA]</scope>
    <source>
        <strain evidence="1 2">NBRC 14916</strain>
    </source>
</reference>
<comment type="caution">
    <text evidence="1">The sequence shown here is derived from an EMBL/GenBank/DDBJ whole genome shotgun (WGS) entry which is preliminary data.</text>
</comment>
<dbReference type="RefSeq" id="WP_203828733.1">
    <property type="nucleotide sequence ID" value="NZ_BAAATY010000018.1"/>
</dbReference>
<gene>
    <name evidence="1" type="ORF">Apa02nite_068410</name>
</gene>